<comment type="similarity">
    <text evidence="1">Belongs to the aldose epimerase family.</text>
</comment>
<proteinExistence type="inferred from homology"/>
<dbReference type="SUPFAM" id="SSF74650">
    <property type="entry name" value="Galactose mutarotase-like"/>
    <property type="match status" value="1"/>
</dbReference>
<sequence length="324" mass="35279">MTPFATDGTGNSVHRLTLAGHGLSVDLLTRGSILRALRLDGLERNLTLGSDDLADYDGAMKYFGAIIGPVANRLAGARATIDGAEYRFSANHHRAVLHSGRHGTQFRIWDVIEESADATTLAVDLPDGMDGFPGNRRIIARWSLQPPATLRLELTATTDEPTLMNPVNHSYWNLTGRPDITGHRLRVAAEHWLPTDSESLPTGEIAPTAGGEMDFRAPRDLTPGAPPLDHNFCLSLEDTPLREVMELAGGGVTMRVATTVPGLQIYDGRDSDAAGLAPYAGLAVEAQRWPDAPHHPAFPSFRITPEAPFRQVTEWRFARDEPLD</sequence>
<comment type="caution">
    <text evidence="4">The sequence shown here is derived from an EMBL/GenBank/DDBJ whole genome shotgun (WGS) entry which is preliminary data.</text>
</comment>
<dbReference type="GO" id="GO:0004034">
    <property type="term" value="F:aldose 1-epimerase activity"/>
    <property type="evidence" value="ECO:0007669"/>
    <property type="project" value="UniProtKB-EC"/>
</dbReference>
<dbReference type="PANTHER" id="PTHR10091">
    <property type="entry name" value="ALDOSE-1-EPIMERASE"/>
    <property type="match status" value="1"/>
</dbReference>
<organism evidence="4 5">
    <name type="scientific">Limimaricola variabilis</name>
    <dbReference type="NCBI Taxonomy" id="1492771"/>
    <lineage>
        <taxon>Bacteria</taxon>
        <taxon>Pseudomonadati</taxon>
        <taxon>Pseudomonadota</taxon>
        <taxon>Alphaproteobacteria</taxon>
        <taxon>Rhodobacterales</taxon>
        <taxon>Paracoccaceae</taxon>
        <taxon>Limimaricola</taxon>
    </lineage>
</organism>
<dbReference type="RefSeq" id="WP_183472236.1">
    <property type="nucleotide sequence ID" value="NZ_JACIBX010000006.1"/>
</dbReference>
<reference evidence="4 5" key="1">
    <citation type="submission" date="2020-08" db="EMBL/GenBank/DDBJ databases">
        <title>Genomic Encyclopedia of Type Strains, Phase III (KMG-III): the genomes of soil and plant-associated and newly described type strains.</title>
        <authorList>
            <person name="Whitman W."/>
        </authorList>
    </citation>
    <scope>NUCLEOTIDE SEQUENCE [LARGE SCALE GENOMIC DNA]</scope>
    <source>
        <strain evidence="4 5">CECT 8572</strain>
    </source>
</reference>
<gene>
    <name evidence="4" type="ORF">FHS00_001912</name>
</gene>
<name>A0ABR6HP41_9RHOB</name>
<evidence type="ECO:0000256" key="1">
    <source>
        <dbReference type="ARBA" id="ARBA00006206"/>
    </source>
</evidence>
<dbReference type="CDD" id="cd09019">
    <property type="entry name" value="galactose_mutarotase_like"/>
    <property type="match status" value="1"/>
</dbReference>
<dbReference type="Proteomes" id="UP000576152">
    <property type="component" value="Unassembled WGS sequence"/>
</dbReference>
<protein>
    <submittedName>
        <fullName evidence="4">Aldose 1-epimerase</fullName>
        <ecNumber evidence="4">5.1.3.3</ecNumber>
    </submittedName>
</protein>
<keyword evidence="5" id="KW-1185">Reference proteome</keyword>
<evidence type="ECO:0000313" key="5">
    <source>
        <dbReference type="Proteomes" id="UP000576152"/>
    </source>
</evidence>
<dbReference type="Pfam" id="PF01263">
    <property type="entry name" value="Aldose_epim"/>
    <property type="match status" value="1"/>
</dbReference>
<keyword evidence="2 4" id="KW-0413">Isomerase</keyword>
<evidence type="ECO:0000256" key="3">
    <source>
        <dbReference type="ARBA" id="ARBA00023277"/>
    </source>
</evidence>
<dbReference type="EMBL" id="JACIBX010000006">
    <property type="protein sequence ID" value="MBB3712330.1"/>
    <property type="molecule type" value="Genomic_DNA"/>
</dbReference>
<dbReference type="Gene3D" id="2.70.98.10">
    <property type="match status" value="1"/>
</dbReference>
<dbReference type="InterPro" id="IPR008183">
    <property type="entry name" value="Aldose_1/G6P_1-epimerase"/>
</dbReference>
<dbReference type="EC" id="5.1.3.3" evidence="4"/>
<accession>A0ABR6HP41</accession>
<dbReference type="InterPro" id="IPR011013">
    <property type="entry name" value="Gal_mutarotase_sf_dom"/>
</dbReference>
<dbReference type="InterPro" id="IPR014718">
    <property type="entry name" value="GH-type_carb-bd"/>
</dbReference>
<dbReference type="PANTHER" id="PTHR10091:SF49">
    <property type="entry name" value="ALDOSE 1-EPIMERASE"/>
    <property type="match status" value="1"/>
</dbReference>
<dbReference type="InterPro" id="IPR047215">
    <property type="entry name" value="Galactose_mutarotase-like"/>
</dbReference>
<evidence type="ECO:0000256" key="2">
    <source>
        <dbReference type="ARBA" id="ARBA00023235"/>
    </source>
</evidence>
<evidence type="ECO:0000313" key="4">
    <source>
        <dbReference type="EMBL" id="MBB3712330.1"/>
    </source>
</evidence>
<keyword evidence="3" id="KW-0119">Carbohydrate metabolism</keyword>